<proteinExistence type="evidence at transcript level"/>
<dbReference type="SMART" id="SM00717">
    <property type="entry name" value="SANT"/>
    <property type="match status" value="2"/>
</dbReference>
<gene>
    <name evidence="10" type="primary">MYB41</name>
</gene>
<evidence type="ECO:0000256" key="4">
    <source>
        <dbReference type="ARBA" id="ARBA00023125"/>
    </source>
</evidence>
<keyword evidence="3" id="KW-0805">Transcription regulation</keyword>
<feature type="compositionally biased region" description="Low complexity" evidence="7">
    <location>
        <begin position="302"/>
        <end position="319"/>
    </location>
</feature>
<dbReference type="FunFam" id="1.10.10.60:FF:000185">
    <property type="entry name" value="MYB transcription factor"/>
    <property type="match status" value="1"/>
</dbReference>
<feature type="domain" description="HTH myb-type" evidence="9">
    <location>
        <begin position="66"/>
        <end position="116"/>
    </location>
</feature>
<dbReference type="PROSITE" id="PS50090">
    <property type="entry name" value="MYB_LIKE"/>
    <property type="match status" value="2"/>
</dbReference>
<feature type="domain" description="Myb-like" evidence="8">
    <location>
        <begin position="9"/>
        <end position="61"/>
    </location>
</feature>
<feature type="domain" description="Myb-like" evidence="8">
    <location>
        <begin position="62"/>
        <end position="112"/>
    </location>
</feature>
<evidence type="ECO:0000256" key="7">
    <source>
        <dbReference type="SAM" id="MobiDB-lite"/>
    </source>
</evidence>
<dbReference type="InterPro" id="IPR017930">
    <property type="entry name" value="Myb_dom"/>
</dbReference>
<keyword evidence="6" id="KW-0539">Nucleus</keyword>
<dbReference type="SUPFAM" id="SSF46689">
    <property type="entry name" value="Homeodomain-like"/>
    <property type="match status" value="1"/>
</dbReference>
<evidence type="ECO:0000259" key="8">
    <source>
        <dbReference type="PROSITE" id="PS50090"/>
    </source>
</evidence>
<dbReference type="GO" id="GO:0005634">
    <property type="term" value="C:nucleus"/>
    <property type="evidence" value="ECO:0007669"/>
    <property type="project" value="UniProtKB-SubCell"/>
</dbReference>
<evidence type="ECO:0000256" key="1">
    <source>
        <dbReference type="ARBA" id="ARBA00004123"/>
    </source>
</evidence>
<name>A0A7M4C3D8_PAESU</name>
<dbReference type="FunFam" id="1.10.10.60:FF:000140">
    <property type="entry name" value="Myb transcription factor"/>
    <property type="match status" value="1"/>
</dbReference>
<dbReference type="InterPro" id="IPR001005">
    <property type="entry name" value="SANT/Myb"/>
</dbReference>
<comment type="subcellular location">
    <subcellularLocation>
        <location evidence="1">Nucleus</location>
    </subcellularLocation>
</comment>
<evidence type="ECO:0000256" key="5">
    <source>
        <dbReference type="ARBA" id="ARBA00023163"/>
    </source>
</evidence>
<organism evidence="10">
    <name type="scientific">Paeonia suffruticosa</name>
    <name type="common">Tree peony</name>
    <name type="synonym">Paeonia moutan</name>
    <dbReference type="NCBI Taxonomy" id="45171"/>
    <lineage>
        <taxon>Eukaryota</taxon>
        <taxon>Viridiplantae</taxon>
        <taxon>Streptophyta</taxon>
        <taxon>Embryophyta</taxon>
        <taxon>Tracheophyta</taxon>
        <taxon>Spermatophyta</taxon>
        <taxon>Magnoliopsida</taxon>
        <taxon>eudicotyledons</taxon>
        <taxon>Gunneridae</taxon>
        <taxon>Pentapetalae</taxon>
        <taxon>Saxifragales</taxon>
        <taxon>Paeoniaceae</taxon>
        <taxon>Paeonia</taxon>
    </lineage>
</organism>
<dbReference type="InterPro" id="IPR051953">
    <property type="entry name" value="Plant_SW-associated_TFs"/>
</dbReference>
<dbReference type="PANTHER" id="PTHR47997">
    <property type="entry name" value="MYB DOMAIN PROTEIN 55"/>
    <property type="match status" value="1"/>
</dbReference>
<dbReference type="Pfam" id="PF00249">
    <property type="entry name" value="Myb_DNA-binding"/>
    <property type="match status" value="2"/>
</dbReference>
<dbReference type="Gene3D" id="1.10.10.60">
    <property type="entry name" value="Homeodomain-like"/>
    <property type="match status" value="2"/>
</dbReference>
<feature type="region of interest" description="Disordered" evidence="7">
    <location>
        <begin position="302"/>
        <end position="339"/>
    </location>
</feature>
<dbReference type="EMBL" id="MK377228">
    <property type="protein sequence ID" value="QIG55724.1"/>
    <property type="molecule type" value="mRNA"/>
</dbReference>
<keyword evidence="4" id="KW-0238">DNA-binding</keyword>
<dbReference type="CDD" id="cd00167">
    <property type="entry name" value="SANT"/>
    <property type="match status" value="2"/>
</dbReference>
<accession>A0A7M4C3D8</accession>
<sequence length="339" mass="38347">MSHHSCCGKQKVKRGLWSPEEDEKLINYVSIHGHGCWSSVPKLAGLQRCGKSCRLRWINYLRPDLKRGSFSPQEAALIIELHRVLGNRWAQIAKHLPGRTDNEVKNFWNSSIKKKLFSNGVHLQNHLATFPSDVPTNVNPVFGSMYDEGYFSSLMNADPNLIITSQPDQGIYLPTPTPSEFLLTPKDEINYNDNSVHDFLYFPSSYIPPPQQQLDPSSFDPMWSSSGYKLPQDLKQEDFMFGNGPVFPKEIFEAVDVYTDFNMIPESEIFVPSDIKSEFQQQQQQQQEVVTSMDYVDAFMSSLPSSSSSSYSPSSSLSTPPQPLPCGQFVMDPSIDWNS</sequence>
<dbReference type="PANTHER" id="PTHR47997:SF87">
    <property type="entry name" value="TRANSCRIPTION FACTOR MYB26"/>
    <property type="match status" value="1"/>
</dbReference>
<evidence type="ECO:0000256" key="2">
    <source>
        <dbReference type="ARBA" id="ARBA00022737"/>
    </source>
</evidence>
<keyword evidence="2" id="KW-0677">Repeat</keyword>
<dbReference type="PROSITE" id="PS51294">
    <property type="entry name" value="HTH_MYB"/>
    <property type="match status" value="2"/>
</dbReference>
<evidence type="ECO:0000259" key="9">
    <source>
        <dbReference type="PROSITE" id="PS51294"/>
    </source>
</evidence>
<reference evidence="10" key="1">
    <citation type="submission" date="2019-01" db="EMBL/GenBank/DDBJ databases">
        <authorList>
            <person name="Li H."/>
            <person name="Li J."/>
            <person name="Cheng Y."/>
            <person name="Wei W."/>
            <person name="Li L."/>
        </authorList>
    </citation>
    <scope>NUCLEOTIDE SEQUENCE</scope>
</reference>
<dbReference type="GO" id="GO:0003677">
    <property type="term" value="F:DNA binding"/>
    <property type="evidence" value="ECO:0007669"/>
    <property type="project" value="UniProtKB-KW"/>
</dbReference>
<dbReference type="AlphaFoldDB" id="A0A7M4C3D8"/>
<dbReference type="InterPro" id="IPR009057">
    <property type="entry name" value="Homeodomain-like_sf"/>
</dbReference>
<evidence type="ECO:0000256" key="6">
    <source>
        <dbReference type="ARBA" id="ARBA00023242"/>
    </source>
</evidence>
<feature type="domain" description="HTH myb-type" evidence="9">
    <location>
        <begin position="9"/>
        <end position="65"/>
    </location>
</feature>
<protein>
    <submittedName>
        <fullName evidence="10">MYB transcription factor</fullName>
    </submittedName>
</protein>
<evidence type="ECO:0000256" key="3">
    <source>
        <dbReference type="ARBA" id="ARBA00023015"/>
    </source>
</evidence>
<evidence type="ECO:0000313" key="10">
    <source>
        <dbReference type="EMBL" id="QIG55724.1"/>
    </source>
</evidence>
<keyword evidence="5" id="KW-0804">Transcription</keyword>